<evidence type="ECO:0000259" key="6">
    <source>
        <dbReference type="Pfam" id="PF25917"/>
    </source>
</evidence>
<dbReference type="InterPro" id="IPR058627">
    <property type="entry name" value="MdtA-like_C"/>
</dbReference>
<feature type="coiled-coil region" evidence="4">
    <location>
        <begin position="79"/>
        <end position="122"/>
    </location>
</feature>
<evidence type="ECO:0000259" key="8">
    <source>
        <dbReference type="Pfam" id="PF25967"/>
    </source>
</evidence>
<feature type="domain" description="Multidrug resistance protein MdtA-like barrel-sandwich hybrid" evidence="6">
    <location>
        <begin position="62"/>
        <end position="183"/>
    </location>
</feature>
<dbReference type="InterPro" id="IPR006143">
    <property type="entry name" value="RND_pump_MFP"/>
</dbReference>
<evidence type="ECO:0000256" key="3">
    <source>
        <dbReference type="ARBA" id="ARBA00022448"/>
    </source>
</evidence>
<gene>
    <name evidence="9" type="ORF">HCU74_11935</name>
</gene>
<keyword evidence="10" id="KW-1185">Reference proteome</keyword>
<keyword evidence="3" id="KW-0813">Transport</keyword>
<evidence type="ECO:0000256" key="1">
    <source>
        <dbReference type="ARBA" id="ARBA00004196"/>
    </source>
</evidence>
<protein>
    <submittedName>
        <fullName evidence="9">Efflux RND transporter periplasmic adaptor subunit</fullName>
    </submittedName>
</protein>
<evidence type="ECO:0000259" key="7">
    <source>
        <dbReference type="Pfam" id="PF25954"/>
    </source>
</evidence>
<dbReference type="Gene3D" id="2.40.420.20">
    <property type="match status" value="1"/>
</dbReference>
<dbReference type="RefSeq" id="WP_168450645.1">
    <property type="nucleotide sequence ID" value="NZ_JAAWWK010000004.1"/>
</dbReference>
<evidence type="ECO:0000256" key="2">
    <source>
        <dbReference type="ARBA" id="ARBA00009477"/>
    </source>
</evidence>
<evidence type="ECO:0000256" key="4">
    <source>
        <dbReference type="SAM" id="Coils"/>
    </source>
</evidence>
<dbReference type="Pfam" id="PF25954">
    <property type="entry name" value="Beta-barrel_RND_2"/>
    <property type="match status" value="1"/>
</dbReference>
<dbReference type="InterPro" id="IPR058625">
    <property type="entry name" value="MdtA-like_BSH"/>
</dbReference>
<keyword evidence="4" id="KW-0175">Coiled coil</keyword>
<feature type="chain" id="PRO_5045932327" evidence="5">
    <location>
        <begin position="21"/>
        <end position="344"/>
    </location>
</feature>
<feature type="domain" description="Multidrug resistance protein MdtA-like C-terminal permuted SH3" evidence="8">
    <location>
        <begin position="272"/>
        <end position="329"/>
    </location>
</feature>
<dbReference type="NCBIfam" id="TIGR01730">
    <property type="entry name" value="RND_mfp"/>
    <property type="match status" value="1"/>
</dbReference>
<accession>A0ABX1GFX7</accession>
<dbReference type="PANTHER" id="PTHR30469">
    <property type="entry name" value="MULTIDRUG RESISTANCE PROTEIN MDTA"/>
    <property type="match status" value="1"/>
</dbReference>
<comment type="caution">
    <text evidence="9">The sequence shown here is derived from an EMBL/GenBank/DDBJ whole genome shotgun (WGS) entry which is preliminary data.</text>
</comment>
<dbReference type="PANTHER" id="PTHR30469:SF16">
    <property type="entry name" value="HAE1 FAMILY EFFLUX PUMP MFP COMPONENT"/>
    <property type="match status" value="1"/>
</dbReference>
<evidence type="ECO:0000313" key="10">
    <source>
        <dbReference type="Proteomes" id="UP000765845"/>
    </source>
</evidence>
<dbReference type="Proteomes" id="UP000765845">
    <property type="component" value="Unassembled WGS sequence"/>
</dbReference>
<feature type="domain" description="CusB-like beta-barrel" evidence="7">
    <location>
        <begin position="197"/>
        <end position="267"/>
    </location>
</feature>
<dbReference type="EMBL" id="JAAWWK010000004">
    <property type="protein sequence ID" value="NKI18115.1"/>
    <property type="molecule type" value="Genomic_DNA"/>
</dbReference>
<feature type="signal peptide" evidence="5">
    <location>
        <begin position="1"/>
        <end position="20"/>
    </location>
</feature>
<organism evidence="9 10">
    <name type="scientific">Spongiibacter thalassae</name>
    <dbReference type="NCBI Taxonomy" id="2721624"/>
    <lineage>
        <taxon>Bacteria</taxon>
        <taxon>Pseudomonadati</taxon>
        <taxon>Pseudomonadota</taxon>
        <taxon>Gammaproteobacteria</taxon>
        <taxon>Cellvibrionales</taxon>
        <taxon>Spongiibacteraceae</taxon>
        <taxon>Spongiibacter</taxon>
    </lineage>
</organism>
<dbReference type="Gene3D" id="2.40.30.170">
    <property type="match status" value="1"/>
</dbReference>
<evidence type="ECO:0000313" key="9">
    <source>
        <dbReference type="EMBL" id="NKI18115.1"/>
    </source>
</evidence>
<dbReference type="Pfam" id="PF25967">
    <property type="entry name" value="RND-MFP_C"/>
    <property type="match status" value="1"/>
</dbReference>
<name>A0ABX1GFX7_9GAMM</name>
<comment type="subcellular location">
    <subcellularLocation>
        <location evidence="1">Cell envelope</location>
    </subcellularLocation>
</comment>
<evidence type="ECO:0000256" key="5">
    <source>
        <dbReference type="SAM" id="SignalP"/>
    </source>
</evidence>
<dbReference type="Gene3D" id="2.40.50.100">
    <property type="match status" value="1"/>
</dbReference>
<proteinExistence type="inferred from homology"/>
<keyword evidence="5" id="KW-0732">Signal</keyword>
<dbReference type="Pfam" id="PF25917">
    <property type="entry name" value="BSH_RND"/>
    <property type="match status" value="1"/>
</dbReference>
<dbReference type="PROSITE" id="PS51257">
    <property type="entry name" value="PROKAR_LIPOPROTEIN"/>
    <property type="match status" value="1"/>
</dbReference>
<dbReference type="Gene3D" id="1.10.287.470">
    <property type="entry name" value="Helix hairpin bin"/>
    <property type="match status" value="1"/>
</dbReference>
<sequence>MLSAMSRIAFSLAIITALSACDTPGDSPQSARPPAAVKTLPLAPRKLEERIPALGTLLARESVLITSTVSEKVAALHFNEGEQVKRGDLLATLEQAEEQAQLRSARADLAEQEREVKRLQGLIASQVTARNEYDQRVSNRERAHARIAEVEAKIAERTLRAPFDGTTGLRNLSPGALVSAGDSITTLDDLSVMRMDLQVPSLLLSALSVGQKITAFSEALDREFSAEVTAINPRIDPVSRSVTVRARLDNPERLLKPGMLMRLSLLKEQREAIIIPEQALESAQDSHYVWLVNDEGKAEKRQVTPGFRRAGELEIVSGLNPGEQLITEGFLMLRPGSPVAIQEG</sequence>
<comment type="similarity">
    <text evidence="2">Belongs to the membrane fusion protein (MFP) (TC 8.A.1) family.</text>
</comment>
<reference evidence="9 10" key="1">
    <citation type="submission" date="2020-04" db="EMBL/GenBank/DDBJ databases">
        <authorList>
            <person name="Yoon J."/>
        </authorList>
    </citation>
    <scope>NUCLEOTIDE SEQUENCE [LARGE SCALE GENOMIC DNA]</scope>
    <source>
        <strain evidence="9 10">KMU-166</strain>
    </source>
</reference>
<dbReference type="InterPro" id="IPR058792">
    <property type="entry name" value="Beta-barrel_RND_2"/>
</dbReference>
<dbReference type="SUPFAM" id="SSF111369">
    <property type="entry name" value="HlyD-like secretion proteins"/>
    <property type="match status" value="1"/>
</dbReference>